<evidence type="ECO:0000256" key="1">
    <source>
        <dbReference type="ARBA" id="ARBA00022614"/>
    </source>
</evidence>
<dbReference type="InterPro" id="IPR036388">
    <property type="entry name" value="WH-like_DNA-bd_sf"/>
</dbReference>
<dbReference type="SUPFAM" id="SSF52540">
    <property type="entry name" value="P-loop containing nucleoside triphosphate hydrolases"/>
    <property type="match status" value="1"/>
</dbReference>
<dbReference type="Gene3D" id="1.10.10.10">
    <property type="entry name" value="Winged helix-like DNA-binding domain superfamily/Winged helix DNA-binding domain"/>
    <property type="match status" value="1"/>
</dbReference>
<reference evidence="4 5" key="1">
    <citation type="journal article" date="2023" name="Plants (Basel)">
        <title>Bridging the Gap: Combining Genomics and Transcriptomics Approaches to Understand Stylosanthes scabra, an Orphan Legume from the Brazilian Caatinga.</title>
        <authorList>
            <person name="Ferreira-Neto J.R.C."/>
            <person name="da Silva M.D."/>
            <person name="Binneck E."/>
            <person name="de Melo N.F."/>
            <person name="da Silva R.H."/>
            <person name="de Melo A.L.T.M."/>
            <person name="Pandolfi V."/>
            <person name="Bustamante F.O."/>
            <person name="Brasileiro-Vidal A.C."/>
            <person name="Benko-Iseppon A.M."/>
        </authorList>
    </citation>
    <scope>NUCLEOTIDE SEQUENCE [LARGE SCALE GENOMIC DNA]</scope>
    <source>
        <tissue evidence="4">Leaves</tissue>
    </source>
</reference>
<accession>A0ABU6R1A1</accession>
<dbReference type="PANTHER" id="PTHR33463:SF105">
    <property type="entry name" value="AND NB-ARC DOMAIN DISEASE RESISTANCE PROTEIN, PUTATIVE-RELATED"/>
    <property type="match status" value="1"/>
</dbReference>
<keyword evidence="3" id="KW-0611">Plant defense</keyword>
<keyword evidence="5" id="KW-1185">Reference proteome</keyword>
<sequence>MNCQREIPLDLLSEEEAWMFFKEHSGIGDNSPSELLKVASNVALECKGLPIAIEAVGSSLKKKPIEVWKAALYSLKHSKPMDVEDGVRDAFSCIELSYNHLRSKRDELMFLMCSMFPEDHEIFVEDLIRYGVGLGICGKVESVDMARNQLRASINKLLDSCLLMHSAKNQVKMHDMVRDTALWIASRSANKKILVNLDKDLNTLVENGDINDSFAVSSWNKKTNR</sequence>
<evidence type="ECO:0000313" key="4">
    <source>
        <dbReference type="EMBL" id="MED6117704.1"/>
    </source>
</evidence>
<gene>
    <name evidence="4" type="ORF">PIB30_112216</name>
</gene>
<protein>
    <recommendedName>
        <fullName evidence="6">NB-ARC domain-containing protein</fullName>
    </recommendedName>
</protein>
<keyword evidence="1" id="KW-0433">Leucine-rich repeat</keyword>
<evidence type="ECO:0000256" key="2">
    <source>
        <dbReference type="ARBA" id="ARBA00022741"/>
    </source>
</evidence>
<name>A0ABU6R1A1_9FABA</name>
<dbReference type="EMBL" id="JASCZI010007802">
    <property type="protein sequence ID" value="MED6117704.1"/>
    <property type="molecule type" value="Genomic_DNA"/>
</dbReference>
<keyword evidence="2" id="KW-0547">Nucleotide-binding</keyword>
<dbReference type="InterPro" id="IPR050905">
    <property type="entry name" value="Plant_NBS-LRR"/>
</dbReference>
<dbReference type="InterPro" id="IPR027417">
    <property type="entry name" value="P-loop_NTPase"/>
</dbReference>
<dbReference type="Gene3D" id="1.10.8.430">
    <property type="entry name" value="Helical domain of apoptotic protease-activating factors"/>
    <property type="match status" value="1"/>
</dbReference>
<comment type="caution">
    <text evidence="4">The sequence shown here is derived from an EMBL/GenBank/DDBJ whole genome shotgun (WGS) entry which is preliminary data.</text>
</comment>
<evidence type="ECO:0000313" key="5">
    <source>
        <dbReference type="Proteomes" id="UP001341840"/>
    </source>
</evidence>
<evidence type="ECO:0008006" key="6">
    <source>
        <dbReference type="Google" id="ProtNLM"/>
    </source>
</evidence>
<proteinExistence type="predicted"/>
<dbReference type="InterPro" id="IPR042197">
    <property type="entry name" value="Apaf_helical"/>
</dbReference>
<dbReference type="Proteomes" id="UP001341840">
    <property type="component" value="Unassembled WGS sequence"/>
</dbReference>
<feature type="non-terminal residue" evidence="4">
    <location>
        <position position="225"/>
    </location>
</feature>
<organism evidence="4 5">
    <name type="scientific">Stylosanthes scabra</name>
    <dbReference type="NCBI Taxonomy" id="79078"/>
    <lineage>
        <taxon>Eukaryota</taxon>
        <taxon>Viridiplantae</taxon>
        <taxon>Streptophyta</taxon>
        <taxon>Embryophyta</taxon>
        <taxon>Tracheophyta</taxon>
        <taxon>Spermatophyta</taxon>
        <taxon>Magnoliopsida</taxon>
        <taxon>eudicotyledons</taxon>
        <taxon>Gunneridae</taxon>
        <taxon>Pentapetalae</taxon>
        <taxon>rosids</taxon>
        <taxon>fabids</taxon>
        <taxon>Fabales</taxon>
        <taxon>Fabaceae</taxon>
        <taxon>Papilionoideae</taxon>
        <taxon>50 kb inversion clade</taxon>
        <taxon>dalbergioids sensu lato</taxon>
        <taxon>Dalbergieae</taxon>
        <taxon>Pterocarpus clade</taxon>
        <taxon>Stylosanthes</taxon>
    </lineage>
</organism>
<dbReference type="PANTHER" id="PTHR33463">
    <property type="entry name" value="NB-ARC DOMAIN-CONTAINING PROTEIN-RELATED"/>
    <property type="match status" value="1"/>
</dbReference>
<evidence type="ECO:0000256" key="3">
    <source>
        <dbReference type="ARBA" id="ARBA00022821"/>
    </source>
</evidence>